<dbReference type="Proteomes" id="UP000183760">
    <property type="component" value="Unassembled WGS sequence"/>
</dbReference>
<evidence type="ECO:0000313" key="3">
    <source>
        <dbReference type="Proteomes" id="UP000183760"/>
    </source>
</evidence>
<gene>
    <name evidence="1" type="ORF">MFU01_46180</name>
    <name evidence="2" type="ORF">SAMN05443572_109235</name>
</gene>
<comment type="caution">
    <text evidence="1">The sequence shown here is derived from an EMBL/GenBank/DDBJ whole genome shotgun (WGS) entry which is preliminary data.</text>
</comment>
<reference evidence="2 3" key="1">
    <citation type="submission" date="2016-10" db="EMBL/GenBank/DDBJ databases">
        <authorList>
            <person name="Varghese N."/>
            <person name="Submissions S."/>
        </authorList>
    </citation>
    <scope>NUCLEOTIDE SEQUENCE [LARGE SCALE GENOMIC DNA]</scope>
    <source>
        <strain evidence="2 3">DSM 16525</strain>
    </source>
</reference>
<evidence type="ECO:0000313" key="2">
    <source>
        <dbReference type="EMBL" id="SEU33120.1"/>
    </source>
</evidence>
<accession>A0A511T5Z1</accession>
<sequence length="104" mass="11986">MDQDERDFIASIKNADPFRGLRVRVSDSEEYRITALGRGEMGFYQQNDRALLFEFSAGFGFIVKKSIRRWDDGKKVTDAEREVIVQRIADYLKAGGARHVKIIE</sequence>
<evidence type="ECO:0000313" key="1">
    <source>
        <dbReference type="EMBL" id="GEN09581.1"/>
    </source>
</evidence>
<proteinExistence type="predicted"/>
<organism evidence="1 4">
    <name type="scientific">Myxococcus fulvus</name>
    <dbReference type="NCBI Taxonomy" id="33"/>
    <lineage>
        <taxon>Bacteria</taxon>
        <taxon>Pseudomonadati</taxon>
        <taxon>Myxococcota</taxon>
        <taxon>Myxococcia</taxon>
        <taxon>Myxococcales</taxon>
        <taxon>Cystobacterineae</taxon>
        <taxon>Myxococcaceae</taxon>
        <taxon>Myxococcus</taxon>
    </lineage>
</organism>
<reference evidence="1 4" key="2">
    <citation type="submission" date="2019-07" db="EMBL/GenBank/DDBJ databases">
        <title>Whole genome shotgun sequence of Myxococcus fulvus NBRC 100333.</title>
        <authorList>
            <person name="Hosoyama A."/>
            <person name="Uohara A."/>
            <person name="Ohji S."/>
            <person name="Ichikawa N."/>
        </authorList>
    </citation>
    <scope>NUCLEOTIDE SEQUENCE [LARGE SCALE GENOMIC DNA]</scope>
    <source>
        <strain evidence="1 4">NBRC 100333</strain>
    </source>
</reference>
<name>A0A511T5Z1_MYXFU</name>
<dbReference type="EMBL" id="FOIB01000009">
    <property type="protein sequence ID" value="SEU33120.1"/>
    <property type="molecule type" value="Genomic_DNA"/>
</dbReference>
<dbReference type="Proteomes" id="UP000321514">
    <property type="component" value="Unassembled WGS sequence"/>
</dbReference>
<dbReference type="OrthoDB" id="711263at2"/>
<dbReference type="RefSeq" id="WP_074957530.1">
    <property type="nucleotide sequence ID" value="NZ_BJXR01000034.1"/>
</dbReference>
<dbReference type="STRING" id="1334629.MFUL124B02_17920"/>
<protein>
    <submittedName>
        <fullName evidence="1">Uncharacterized protein</fullName>
    </submittedName>
</protein>
<dbReference type="EMBL" id="BJXR01000034">
    <property type="protein sequence ID" value="GEN09581.1"/>
    <property type="molecule type" value="Genomic_DNA"/>
</dbReference>
<keyword evidence="3" id="KW-1185">Reference proteome</keyword>
<dbReference type="AlphaFoldDB" id="A0A511T5Z1"/>
<evidence type="ECO:0000313" key="4">
    <source>
        <dbReference type="Proteomes" id="UP000321514"/>
    </source>
</evidence>